<keyword evidence="2" id="KW-0732">Signal</keyword>
<proteinExistence type="predicted"/>
<evidence type="ECO:0000313" key="3">
    <source>
        <dbReference type="EMBL" id="EDV52814.1"/>
    </source>
</evidence>
<feature type="compositionally biased region" description="Basic and acidic residues" evidence="1">
    <location>
        <begin position="116"/>
        <end position="131"/>
    </location>
</feature>
<name>B3NEH9_DROER</name>
<dbReference type="OMA" id="SPHNPQK"/>
<feature type="compositionally biased region" description="Polar residues" evidence="1">
    <location>
        <begin position="140"/>
        <end position="155"/>
    </location>
</feature>
<dbReference type="PhylomeDB" id="B3NEH9"/>
<dbReference type="KEGG" id="der:6544653"/>
<evidence type="ECO:0000256" key="2">
    <source>
        <dbReference type="SAM" id="SignalP"/>
    </source>
</evidence>
<dbReference type="Proteomes" id="UP000008711">
    <property type="component" value="Unassembled WGS sequence"/>
</dbReference>
<feature type="region of interest" description="Disordered" evidence="1">
    <location>
        <begin position="98"/>
        <end position="155"/>
    </location>
</feature>
<evidence type="ECO:0000256" key="1">
    <source>
        <dbReference type="SAM" id="MobiDB-lite"/>
    </source>
</evidence>
<reference evidence="3 4" key="1">
    <citation type="journal article" date="2007" name="Nature">
        <title>Evolution of genes and genomes on the Drosophila phylogeny.</title>
        <authorList>
            <consortium name="Drosophila 12 Genomes Consortium"/>
            <person name="Clark A.G."/>
            <person name="Eisen M.B."/>
            <person name="Smith D.R."/>
            <person name="Bergman C.M."/>
            <person name="Oliver B."/>
            <person name="Markow T.A."/>
            <person name="Kaufman T.C."/>
            <person name="Kellis M."/>
            <person name="Gelbart W."/>
            <person name="Iyer V.N."/>
            <person name="Pollard D.A."/>
            <person name="Sackton T.B."/>
            <person name="Larracuente A.M."/>
            <person name="Singh N.D."/>
            <person name="Abad J.P."/>
            <person name="Abt D.N."/>
            <person name="Adryan B."/>
            <person name="Aguade M."/>
            <person name="Akashi H."/>
            <person name="Anderson W.W."/>
            <person name="Aquadro C.F."/>
            <person name="Ardell D.H."/>
            <person name="Arguello R."/>
            <person name="Artieri C.G."/>
            <person name="Barbash D.A."/>
            <person name="Barker D."/>
            <person name="Barsanti P."/>
            <person name="Batterham P."/>
            <person name="Batzoglou S."/>
            <person name="Begun D."/>
            <person name="Bhutkar A."/>
            <person name="Blanco E."/>
            <person name="Bosak S.A."/>
            <person name="Bradley R.K."/>
            <person name="Brand A.D."/>
            <person name="Brent M.R."/>
            <person name="Brooks A.N."/>
            <person name="Brown R.H."/>
            <person name="Butlin R.K."/>
            <person name="Caggese C."/>
            <person name="Calvi B.R."/>
            <person name="Bernardo de Carvalho A."/>
            <person name="Caspi A."/>
            <person name="Castrezana S."/>
            <person name="Celniker S.E."/>
            <person name="Chang J.L."/>
            <person name="Chapple C."/>
            <person name="Chatterji S."/>
            <person name="Chinwalla A."/>
            <person name="Civetta A."/>
            <person name="Clifton S.W."/>
            <person name="Comeron J.M."/>
            <person name="Costello J.C."/>
            <person name="Coyne J.A."/>
            <person name="Daub J."/>
            <person name="David R.G."/>
            <person name="Delcher A.L."/>
            <person name="Delehaunty K."/>
            <person name="Do C.B."/>
            <person name="Ebling H."/>
            <person name="Edwards K."/>
            <person name="Eickbush T."/>
            <person name="Evans J.D."/>
            <person name="Filipski A."/>
            <person name="Findeiss S."/>
            <person name="Freyhult E."/>
            <person name="Fulton L."/>
            <person name="Fulton R."/>
            <person name="Garcia A.C."/>
            <person name="Gardiner A."/>
            <person name="Garfield D.A."/>
            <person name="Garvin B.E."/>
            <person name="Gibson G."/>
            <person name="Gilbert D."/>
            <person name="Gnerre S."/>
            <person name="Godfrey J."/>
            <person name="Good R."/>
            <person name="Gotea V."/>
            <person name="Gravely B."/>
            <person name="Greenberg A.J."/>
            <person name="Griffiths-Jones S."/>
            <person name="Gross S."/>
            <person name="Guigo R."/>
            <person name="Gustafson E.A."/>
            <person name="Haerty W."/>
            <person name="Hahn M.W."/>
            <person name="Halligan D.L."/>
            <person name="Halpern A.L."/>
            <person name="Halter G.M."/>
            <person name="Han M.V."/>
            <person name="Heger A."/>
            <person name="Hillier L."/>
            <person name="Hinrichs A.S."/>
            <person name="Holmes I."/>
            <person name="Hoskins R.A."/>
            <person name="Hubisz M.J."/>
            <person name="Hultmark D."/>
            <person name="Huntley M.A."/>
            <person name="Jaffe D.B."/>
            <person name="Jagadeeshan S."/>
            <person name="Jeck W.R."/>
            <person name="Johnson J."/>
            <person name="Jones C.D."/>
            <person name="Jordan W.C."/>
            <person name="Karpen G.H."/>
            <person name="Kataoka E."/>
            <person name="Keightley P.D."/>
            <person name="Kheradpour P."/>
            <person name="Kirkness E.F."/>
            <person name="Koerich L.B."/>
            <person name="Kristiansen K."/>
            <person name="Kudrna D."/>
            <person name="Kulathinal R.J."/>
            <person name="Kumar S."/>
            <person name="Kwok R."/>
            <person name="Lander E."/>
            <person name="Langley C.H."/>
            <person name="Lapoint R."/>
            <person name="Lazzaro B.P."/>
            <person name="Lee S.J."/>
            <person name="Levesque L."/>
            <person name="Li R."/>
            <person name="Lin C.F."/>
            <person name="Lin M.F."/>
            <person name="Lindblad-Toh K."/>
            <person name="Llopart A."/>
            <person name="Long M."/>
            <person name="Low L."/>
            <person name="Lozovsky E."/>
            <person name="Lu J."/>
            <person name="Luo M."/>
            <person name="Machado C.A."/>
            <person name="Makalowski W."/>
            <person name="Marzo M."/>
            <person name="Matsuda M."/>
            <person name="Matzkin L."/>
            <person name="McAllister B."/>
            <person name="McBride C.S."/>
            <person name="McKernan B."/>
            <person name="McKernan K."/>
            <person name="Mendez-Lago M."/>
            <person name="Minx P."/>
            <person name="Mollenhauer M.U."/>
            <person name="Montooth K."/>
            <person name="Mount S.M."/>
            <person name="Mu X."/>
            <person name="Myers E."/>
            <person name="Negre B."/>
            <person name="Newfeld S."/>
            <person name="Nielsen R."/>
            <person name="Noor M.A."/>
            <person name="O'Grady P."/>
            <person name="Pachter L."/>
            <person name="Papaceit M."/>
            <person name="Parisi M.J."/>
            <person name="Parisi M."/>
            <person name="Parts L."/>
            <person name="Pedersen J.S."/>
            <person name="Pesole G."/>
            <person name="Phillippy A.M."/>
            <person name="Ponting C.P."/>
            <person name="Pop M."/>
            <person name="Porcelli D."/>
            <person name="Powell J.R."/>
            <person name="Prohaska S."/>
            <person name="Pruitt K."/>
            <person name="Puig M."/>
            <person name="Quesneville H."/>
            <person name="Ram K.R."/>
            <person name="Rand D."/>
            <person name="Rasmussen M.D."/>
            <person name="Reed L.K."/>
            <person name="Reenan R."/>
            <person name="Reily A."/>
            <person name="Remington K.A."/>
            <person name="Rieger T.T."/>
            <person name="Ritchie M.G."/>
            <person name="Robin C."/>
            <person name="Rogers Y.H."/>
            <person name="Rohde C."/>
            <person name="Rozas J."/>
            <person name="Rubenfield M.J."/>
            <person name="Ruiz A."/>
            <person name="Russo S."/>
            <person name="Salzberg S.L."/>
            <person name="Sanchez-Gracia A."/>
            <person name="Saranga D.J."/>
            <person name="Sato H."/>
            <person name="Schaeffer S.W."/>
            <person name="Schatz M.C."/>
            <person name="Schlenke T."/>
            <person name="Schwartz R."/>
            <person name="Segarra C."/>
            <person name="Singh R.S."/>
            <person name="Sirot L."/>
            <person name="Sirota M."/>
            <person name="Sisneros N.B."/>
            <person name="Smith C.D."/>
            <person name="Smith T.F."/>
            <person name="Spieth J."/>
            <person name="Stage D.E."/>
            <person name="Stark A."/>
            <person name="Stephan W."/>
            <person name="Strausberg R.L."/>
            <person name="Strempel S."/>
            <person name="Sturgill D."/>
            <person name="Sutton G."/>
            <person name="Sutton G.G."/>
            <person name="Tao W."/>
            <person name="Teichmann S."/>
            <person name="Tobari Y.N."/>
            <person name="Tomimura Y."/>
            <person name="Tsolas J.M."/>
            <person name="Valente V.L."/>
            <person name="Venter E."/>
            <person name="Venter J.C."/>
            <person name="Vicario S."/>
            <person name="Vieira F.G."/>
            <person name="Vilella A.J."/>
            <person name="Villasante A."/>
            <person name="Walenz B."/>
            <person name="Wang J."/>
            <person name="Wasserman M."/>
            <person name="Watts T."/>
            <person name="Wilson D."/>
            <person name="Wilson R.K."/>
            <person name="Wing R.A."/>
            <person name="Wolfner M.F."/>
            <person name="Wong A."/>
            <person name="Wong G.K."/>
            <person name="Wu C.I."/>
            <person name="Wu G."/>
            <person name="Yamamoto D."/>
            <person name="Yang H.P."/>
            <person name="Yang S.P."/>
            <person name="Yorke J.A."/>
            <person name="Yoshida K."/>
            <person name="Zdobnov E."/>
            <person name="Zhang P."/>
            <person name="Zhang Y."/>
            <person name="Zimin A.V."/>
            <person name="Baldwin J."/>
            <person name="Abdouelleil A."/>
            <person name="Abdulkadir J."/>
            <person name="Abebe A."/>
            <person name="Abera B."/>
            <person name="Abreu J."/>
            <person name="Acer S.C."/>
            <person name="Aftuck L."/>
            <person name="Alexander A."/>
            <person name="An P."/>
            <person name="Anderson E."/>
            <person name="Anderson S."/>
            <person name="Arachi H."/>
            <person name="Azer M."/>
            <person name="Bachantsang P."/>
            <person name="Barry A."/>
            <person name="Bayul T."/>
            <person name="Berlin A."/>
            <person name="Bessette D."/>
            <person name="Bloom T."/>
            <person name="Blye J."/>
            <person name="Boguslavskiy L."/>
            <person name="Bonnet C."/>
            <person name="Boukhgalter B."/>
            <person name="Bourzgui I."/>
            <person name="Brown A."/>
            <person name="Cahill P."/>
            <person name="Channer S."/>
            <person name="Cheshatsang Y."/>
            <person name="Chuda L."/>
            <person name="Citroen M."/>
            <person name="Collymore A."/>
            <person name="Cooke P."/>
            <person name="Costello M."/>
            <person name="D'Aco K."/>
            <person name="Daza R."/>
            <person name="De Haan G."/>
            <person name="DeGray S."/>
            <person name="DeMaso C."/>
            <person name="Dhargay N."/>
            <person name="Dooley K."/>
            <person name="Dooley E."/>
            <person name="Doricent M."/>
            <person name="Dorje P."/>
            <person name="Dorjee K."/>
            <person name="Dupes A."/>
            <person name="Elong R."/>
            <person name="Falk J."/>
            <person name="Farina A."/>
            <person name="Faro S."/>
            <person name="Ferguson D."/>
            <person name="Fisher S."/>
            <person name="Foley C.D."/>
            <person name="Franke A."/>
            <person name="Friedrich D."/>
            <person name="Gadbois L."/>
            <person name="Gearin G."/>
            <person name="Gearin C.R."/>
            <person name="Giannoukos G."/>
            <person name="Goode T."/>
            <person name="Graham J."/>
            <person name="Grandbois E."/>
            <person name="Grewal S."/>
            <person name="Gyaltsen K."/>
            <person name="Hafez N."/>
            <person name="Hagos B."/>
            <person name="Hall J."/>
            <person name="Henson C."/>
            <person name="Hollinger A."/>
            <person name="Honan T."/>
            <person name="Huard M.D."/>
            <person name="Hughes L."/>
            <person name="Hurhula B."/>
            <person name="Husby M.E."/>
            <person name="Kamat A."/>
            <person name="Kanga B."/>
            <person name="Kashin S."/>
            <person name="Khazanovich D."/>
            <person name="Kisner P."/>
            <person name="Lance K."/>
            <person name="Lara M."/>
            <person name="Lee W."/>
            <person name="Lennon N."/>
            <person name="Letendre F."/>
            <person name="LeVine R."/>
            <person name="Lipovsky A."/>
            <person name="Liu X."/>
            <person name="Liu J."/>
            <person name="Liu S."/>
            <person name="Lokyitsang T."/>
            <person name="Lokyitsang Y."/>
            <person name="Lubonja R."/>
            <person name="Lui A."/>
            <person name="MacDonald P."/>
            <person name="Magnisalis V."/>
            <person name="Maru K."/>
            <person name="Matthews C."/>
            <person name="McCusker W."/>
            <person name="McDonough S."/>
            <person name="Mehta T."/>
            <person name="Meldrim J."/>
            <person name="Meneus L."/>
            <person name="Mihai O."/>
            <person name="Mihalev A."/>
            <person name="Mihova T."/>
            <person name="Mittelman R."/>
            <person name="Mlenga V."/>
            <person name="Montmayeur A."/>
            <person name="Mulrain L."/>
            <person name="Navidi A."/>
            <person name="Naylor J."/>
            <person name="Negash T."/>
            <person name="Nguyen T."/>
            <person name="Nguyen N."/>
            <person name="Nicol R."/>
            <person name="Norbu C."/>
            <person name="Norbu N."/>
            <person name="Novod N."/>
            <person name="O'Neill B."/>
            <person name="Osman S."/>
            <person name="Markiewicz E."/>
            <person name="Oyono O.L."/>
            <person name="Patti C."/>
            <person name="Phunkhang P."/>
            <person name="Pierre F."/>
            <person name="Priest M."/>
            <person name="Raghuraman S."/>
            <person name="Rege F."/>
            <person name="Reyes R."/>
            <person name="Rise C."/>
            <person name="Rogov P."/>
            <person name="Ross K."/>
            <person name="Ryan E."/>
            <person name="Settipalli S."/>
            <person name="Shea T."/>
            <person name="Sherpa N."/>
            <person name="Shi L."/>
            <person name="Shih D."/>
            <person name="Sparrow T."/>
            <person name="Spaulding J."/>
            <person name="Stalker J."/>
            <person name="Stange-Thomann N."/>
            <person name="Stavropoulos S."/>
            <person name="Stone C."/>
            <person name="Strader C."/>
            <person name="Tesfaye S."/>
            <person name="Thomson T."/>
            <person name="Thoulutsang Y."/>
            <person name="Thoulutsang D."/>
            <person name="Topham K."/>
            <person name="Topping I."/>
            <person name="Tsamla T."/>
            <person name="Vassiliev H."/>
            <person name="Vo A."/>
            <person name="Wangchuk T."/>
            <person name="Wangdi T."/>
            <person name="Weiand M."/>
            <person name="Wilkinson J."/>
            <person name="Wilson A."/>
            <person name="Yadav S."/>
            <person name="Young G."/>
            <person name="Yu Q."/>
            <person name="Zembek L."/>
            <person name="Zhong D."/>
            <person name="Zimmer A."/>
            <person name="Zwirko Z."/>
            <person name="Jaffe D.B."/>
            <person name="Alvarez P."/>
            <person name="Brockman W."/>
            <person name="Butler J."/>
            <person name="Chin C."/>
            <person name="Gnerre S."/>
            <person name="Grabherr M."/>
            <person name="Kleber M."/>
            <person name="Mauceli E."/>
            <person name="MacCallum I."/>
        </authorList>
    </citation>
    <scope>NUCLEOTIDE SEQUENCE [LARGE SCALE GENOMIC DNA]</scope>
    <source>
        <strain evidence="3 4">TSC#14021-0224.01</strain>
    </source>
</reference>
<evidence type="ECO:0000313" key="4">
    <source>
        <dbReference type="Proteomes" id="UP000008711"/>
    </source>
</evidence>
<feature type="signal peptide" evidence="2">
    <location>
        <begin position="1"/>
        <end position="20"/>
    </location>
</feature>
<organism evidence="3 4">
    <name type="scientific">Drosophila erecta</name>
    <name type="common">Fruit fly</name>
    <dbReference type="NCBI Taxonomy" id="7220"/>
    <lineage>
        <taxon>Eukaryota</taxon>
        <taxon>Metazoa</taxon>
        <taxon>Ecdysozoa</taxon>
        <taxon>Arthropoda</taxon>
        <taxon>Hexapoda</taxon>
        <taxon>Insecta</taxon>
        <taxon>Pterygota</taxon>
        <taxon>Neoptera</taxon>
        <taxon>Endopterygota</taxon>
        <taxon>Diptera</taxon>
        <taxon>Brachycera</taxon>
        <taxon>Muscomorpha</taxon>
        <taxon>Ephydroidea</taxon>
        <taxon>Drosophilidae</taxon>
        <taxon>Drosophila</taxon>
        <taxon>Sophophora</taxon>
    </lineage>
</organism>
<dbReference type="AlphaFoldDB" id="B3NEH9"/>
<keyword evidence="4" id="KW-1185">Reference proteome</keyword>
<dbReference type="OrthoDB" id="7871014at2759"/>
<dbReference type="HOGENOM" id="CLU_1628765_0_0_1"/>
<feature type="compositionally biased region" description="Basic residues" evidence="1">
    <location>
        <begin position="98"/>
        <end position="111"/>
    </location>
</feature>
<gene>
    <name evidence="3" type="primary">Dere\GG16658</name>
    <name evidence="3" type="synonym">dere_GLEANR_16805</name>
    <name evidence="3" type="synonym">GG16658</name>
    <name evidence="3" type="ORF">Dere_GG16658</name>
</gene>
<protein>
    <submittedName>
        <fullName evidence="3">Uncharacterized protein</fullName>
    </submittedName>
</protein>
<dbReference type="EMBL" id="CH954178">
    <property type="protein sequence ID" value="EDV52814.1"/>
    <property type="molecule type" value="Genomic_DNA"/>
</dbReference>
<feature type="chain" id="PRO_5002794616" evidence="2">
    <location>
        <begin position="21"/>
        <end position="188"/>
    </location>
</feature>
<reference evidence="3 4" key="2">
    <citation type="journal article" date="2008" name="Bioinformatics">
        <title>Assembly reconciliation.</title>
        <authorList>
            <person name="Zimin A.V."/>
            <person name="Smith D.R."/>
            <person name="Sutton G."/>
            <person name="Yorke J.A."/>
        </authorList>
    </citation>
    <scope>NUCLEOTIDE SEQUENCE [LARGE SCALE GENOMIC DNA]</scope>
    <source>
        <strain evidence="3 4">TSC#14021-0224.01</strain>
    </source>
</reference>
<sequence>MHRIWVLSYLSLIGLVLVKTSPNEVHSESFLGDESALRSKSNIAEALLTKTTTTASNLFFKVITTTRPPVTIRQVVTKSKSKDRVKIRYLRKLRTYYKHQSKNNKKSRRSPAKANGKQEHSPHKSLHDKGLQGKAVAFPKSNQTDPISGGKQKSNGTIFLEAKSLSLKELSEQNSLASKSYADLPSAS</sequence>
<accession>B3NEH9</accession>